<evidence type="ECO:0000256" key="1">
    <source>
        <dbReference type="SAM" id="MobiDB-lite"/>
    </source>
</evidence>
<feature type="region of interest" description="Disordered" evidence="1">
    <location>
        <begin position="1"/>
        <end position="34"/>
    </location>
</feature>
<feature type="compositionally biased region" description="Basic residues" evidence="1">
    <location>
        <begin position="1"/>
        <end position="10"/>
    </location>
</feature>
<evidence type="ECO:0000313" key="2">
    <source>
        <dbReference type="EMBL" id="CCC92217.1"/>
    </source>
</evidence>
<accession>G0US55</accession>
<dbReference type="EMBL" id="HE575321">
    <property type="protein sequence ID" value="CCC92217.1"/>
    <property type="molecule type" value="Genomic_DNA"/>
</dbReference>
<reference evidence="2" key="1">
    <citation type="journal article" date="2012" name="Proc. Natl. Acad. Sci. U.S.A.">
        <title>Antigenic diversity is generated by distinct evolutionary mechanisms in African trypanosome species.</title>
        <authorList>
            <person name="Jackson A.P."/>
            <person name="Berry A."/>
            <person name="Aslett M."/>
            <person name="Allison H.C."/>
            <person name="Burton P."/>
            <person name="Vavrova-Anderson J."/>
            <person name="Brown R."/>
            <person name="Browne H."/>
            <person name="Corton N."/>
            <person name="Hauser H."/>
            <person name="Gamble J."/>
            <person name="Gilderthorp R."/>
            <person name="Marcello L."/>
            <person name="McQuillan J."/>
            <person name="Otto T.D."/>
            <person name="Quail M.A."/>
            <person name="Sanders M.J."/>
            <person name="van Tonder A."/>
            <person name="Ginger M.L."/>
            <person name="Field M.C."/>
            <person name="Barry J.D."/>
            <person name="Hertz-Fowler C."/>
            <person name="Berriman M."/>
        </authorList>
    </citation>
    <scope>NUCLEOTIDE SEQUENCE</scope>
    <source>
        <strain evidence="2">IL3000</strain>
    </source>
</reference>
<name>G0US55_TRYCI</name>
<sequence length="148" mass="16429">MTSSHNRHVAKAMGGKNVTPASEPSRPPSPGGRHIPTVLSITLLPESPPIYRLIASLECGECQQIPLKMLRRCEHSRDPLPPYRTELGKKRSFTRIFPKNKVTIKGNVIVSCPKFLLIPWTIPPTCGKLSLPHRQTRSTTRFISAASN</sequence>
<protein>
    <submittedName>
        <fullName evidence="2">Uncharacterized protein</fullName>
    </submittedName>
</protein>
<proteinExistence type="predicted"/>
<dbReference type="AlphaFoldDB" id="G0US55"/>
<gene>
    <name evidence="2" type="ORF">TCIL3000_8_4380</name>
</gene>
<organism evidence="2">
    <name type="scientific">Trypanosoma congolense (strain IL3000)</name>
    <dbReference type="NCBI Taxonomy" id="1068625"/>
    <lineage>
        <taxon>Eukaryota</taxon>
        <taxon>Discoba</taxon>
        <taxon>Euglenozoa</taxon>
        <taxon>Kinetoplastea</taxon>
        <taxon>Metakinetoplastina</taxon>
        <taxon>Trypanosomatida</taxon>
        <taxon>Trypanosomatidae</taxon>
        <taxon>Trypanosoma</taxon>
        <taxon>Nannomonas</taxon>
    </lineage>
</organism>